<dbReference type="CDD" id="cd00885">
    <property type="entry name" value="cinA"/>
    <property type="match status" value="1"/>
</dbReference>
<dbReference type="InterPro" id="IPR008135">
    <property type="entry name" value="Competence-induced_CinA"/>
</dbReference>
<dbReference type="SUPFAM" id="SSF142433">
    <property type="entry name" value="CinA-like"/>
    <property type="match status" value="1"/>
</dbReference>
<dbReference type="Pfam" id="PF00994">
    <property type="entry name" value="MoCF_biosynth"/>
    <property type="match status" value="1"/>
</dbReference>
<dbReference type="InterPro" id="IPR008136">
    <property type="entry name" value="CinA_C"/>
</dbReference>
<reference evidence="3 4" key="1">
    <citation type="submission" date="2019-10" db="EMBL/GenBank/DDBJ databases">
        <title>Whole-genome sequence of the extremophile Heliorestis acidaminivorans DSM 24790.</title>
        <authorList>
            <person name="Kyndt J.A."/>
            <person name="Meyer T.E."/>
        </authorList>
    </citation>
    <scope>NUCLEOTIDE SEQUENCE [LARGE SCALE GENOMIC DNA]</scope>
    <source>
        <strain evidence="3 4">DSM 24790</strain>
    </source>
</reference>
<gene>
    <name evidence="1" type="primary">cinA</name>
    <name evidence="3" type="ORF">F9B85_00225</name>
</gene>
<dbReference type="InterPro" id="IPR001453">
    <property type="entry name" value="MoaB/Mog_dom"/>
</dbReference>
<dbReference type="EMBL" id="WBXO01000001">
    <property type="protein sequence ID" value="KAB2954654.1"/>
    <property type="molecule type" value="Genomic_DNA"/>
</dbReference>
<name>A0A6I0EW54_9FIRM</name>
<dbReference type="NCBIfam" id="TIGR00177">
    <property type="entry name" value="molyb_syn"/>
    <property type="match status" value="1"/>
</dbReference>
<keyword evidence="4" id="KW-1185">Reference proteome</keyword>
<feature type="domain" description="MoaB/Mog" evidence="2">
    <location>
        <begin position="4"/>
        <end position="171"/>
    </location>
</feature>
<dbReference type="Gene3D" id="3.40.980.10">
    <property type="entry name" value="MoaB/Mog-like domain"/>
    <property type="match status" value="1"/>
</dbReference>
<sequence length="415" mass="45064">MSAEIVSTGTELLLGQNLNTNARYLSERLASLGISCYFQTTVGDNQDRIEQVLEIARGRADIIITTGGLGPTMDDLTKEVVAELCGRSLQLHEPSLHHIESFFQRRGRSMPENNKKQALIPEGAIIIPNHQGTAPGFIVEEGTKTFILLPGPPNEMEPMFEETVKPYLSMKTKSDPTILYSRLLKIVGRGESVVEDQLRDLLMEQSNPTIALLAKQEGLHIRLTARAKTEAEAKELIKELEAEVVHRLRPYIFGFDQDTLSGVVGQSLLKKGKKLAIAESCTGGLIAHEITNEAGSSAYFLLGVTAYDNSAKKALLGVEEKTLQSHGAVSAETALAMAQGVKKIAGADIAVAVTGIAGPSGGTKEKPVGLVYGAIADDAYSEVKEFRFTGTREIIKERTATAVLNWLRFHLNEKP</sequence>
<dbReference type="Proteomes" id="UP000468766">
    <property type="component" value="Unassembled WGS sequence"/>
</dbReference>
<dbReference type="Gene3D" id="3.90.950.20">
    <property type="entry name" value="CinA-like"/>
    <property type="match status" value="1"/>
</dbReference>
<dbReference type="InterPro" id="IPR036425">
    <property type="entry name" value="MoaB/Mog-like_dom_sf"/>
</dbReference>
<dbReference type="OrthoDB" id="9801454at2"/>
<proteinExistence type="inferred from homology"/>
<dbReference type="InterPro" id="IPR036653">
    <property type="entry name" value="CinA-like_C"/>
</dbReference>
<evidence type="ECO:0000313" key="4">
    <source>
        <dbReference type="Proteomes" id="UP000468766"/>
    </source>
</evidence>
<dbReference type="PIRSF" id="PIRSF006728">
    <property type="entry name" value="CinA"/>
    <property type="match status" value="1"/>
</dbReference>
<comment type="caution">
    <text evidence="3">The sequence shown here is derived from an EMBL/GenBank/DDBJ whole genome shotgun (WGS) entry which is preliminary data.</text>
</comment>
<dbReference type="NCBIfam" id="TIGR00199">
    <property type="entry name" value="PncC_domain"/>
    <property type="match status" value="1"/>
</dbReference>
<dbReference type="NCBIfam" id="TIGR00200">
    <property type="entry name" value="cinA_nterm"/>
    <property type="match status" value="1"/>
</dbReference>
<evidence type="ECO:0000259" key="2">
    <source>
        <dbReference type="SMART" id="SM00852"/>
    </source>
</evidence>
<dbReference type="SUPFAM" id="SSF53218">
    <property type="entry name" value="Molybdenum cofactor biosynthesis proteins"/>
    <property type="match status" value="1"/>
</dbReference>
<protein>
    <recommendedName>
        <fullName evidence="1">Putative competence-damage inducible protein</fullName>
    </recommendedName>
</protein>
<dbReference type="NCBIfam" id="NF001813">
    <property type="entry name" value="PRK00549.1"/>
    <property type="match status" value="1"/>
</dbReference>
<organism evidence="3 4">
    <name type="scientific">Heliorestis acidaminivorans</name>
    <dbReference type="NCBI Taxonomy" id="553427"/>
    <lineage>
        <taxon>Bacteria</taxon>
        <taxon>Bacillati</taxon>
        <taxon>Bacillota</taxon>
        <taxon>Clostridia</taxon>
        <taxon>Eubacteriales</taxon>
        <taxon>Heliobacteriaceae</taxon>
        <taxon>Heliorestis</taxon>
    </lineage>
</organism>
<dbReference type="Gene3D" id="3.30.70.2860">
    <property type="match status" value="1"/>
</dbReference>
<dbReference type="HAMAP" id="MF_00226_B">
    <property type="entry name" value="CinA_B"/>
    <property type="match status" value="1"/>
</dbReference>
<dbReference type="Pfam" id="PF02464">
    <property type="entry name" value="CinA"/>
    <property type="match status" value="1"/>
</dbReference>
<evidence type="ECO:0000313" key="3">
    <source>
        <dbReference type="EMBL" id="KAB2954654.1"/>
    </source>
</evidence>
<dbReference type="PANTHER" id="PTHR13939">
    <property type="entry name" value="NICOTINAMIDE-NUCLEOTIDE AMIDOHYDROLASE PNCC"/>
    <property type="match status" value="1"/>
</dbReference>
<dbReference type="AlphaFoldDB" id="A0A6I0EW54"/>
<comment type="similarity">
    <text evidence="1">Belongs to the CinA family.</text>
</comment>
<dbReference type="InterPro" id="IPR041424">
    <property type="entry name" value="CinA_KH"/>
</dbReference>
<evidence type="ECO:0000256" key="1">
    <source>
        <dbReference type="HAMAP-Rule" id="MF_00226"/>
    </source>
</evidence>
<dbReference type="Pfam" id="PF18146">
    <property type="entry name" value="CinA_KH"/>
    <property type="match status" value="1"/>
</dbReference>
<dbReference type="InterPro" id="IPR050101">
    <property type="entry name" value="CinA"/>
</dbReference>
<accession>A0A6I0EW54</accession>
<dbReference type="PANTHER" id="PTHR13939:SF0">
    <property type="entry name" value="NMN AMIDOHYDROLASE-LIKE PROTEIN YFAY"/>
    <property type="match status" value="1"/>
</dbReference>
<dbReference type="SMART" id="SM00852">
    <property type="entry name" value="MoCF_biosynth"/>
    <property type="match status" value="1"/>
</dbReference>